<organism evidence="2 3">
    <name type="scientific">Gimesia aquarii</name>
    <dbReference type="NCBI Taxonomy" id="2527964"/>
    <lineage>
        <taxon>Bacteria</taxon>
        <taxon>Pseudomonadati</taxon>
        <taxon>Planctomycetota</taxon>
        <taxon>Planctomycetia</taxon>
        <taxon>Planctomycetales</taxon>
        <taxon>Planctomycetaceae</taxon>
        <taxon>Gimesia</taxon>
    </lineage>
</organism>
<dbReference type="SMART" id="SM00776">
    <property type="entry name" value="NPCBM"/>
    <property type="match status" value="1"/>
</dbReference>
<reference evidence="2 3" key="1">
    <citation type="submission" date="2019-03" db="EMBL/GenBank/DDBJ databases">
        <title>Deep-cultivation of Planctomycetes and their phenomic and genomic characterization uncovers novel biology.</title>
        <authorList>
            <person name="Wiegand S."/>
            <person name="Jogler M."/>
            <person name="Boedeker C."/>
            <person name="Pinto D."/>
            <person name="Vollmers J."/>
            <person name="Rivas-Marin E."/>
            <person name="Kohn T."/>
            <person name="Peeters S.H."/>
            <person name="Heuer A."/>
            <person name="Rast P."/>
            <person name="Oberbeckmann S."/>
            <person name="Bunk B."/>
            <person name="Jeske O."/>
            <person name="Meyerdierks A."/>
            <person name="Storesund J.E."/>
            <person name="Kallscheuer N."/>
            <person name="Luecker S."/>
            <person name="Lage O.M."/>
            <person name="Pohl T."/>
            <person name="Merkel B.J."/>
            <person name="Hornburger P."/>
            <person name="Mueller R.-W."/>
            <person name="Bruemmer F."/>
            <person name="Labrenz M."/>
            <person name="Spormann A.M."/>
            <person name="Op den Camp H."/>
            <person name="Overmann J."/>
            <person name="Amann R."/>
            <person name="Jetten M.S.M."/>
            <person name="Mascher T."/>
            <person name="Medema M.H."/>
            <person name="Devos D.P."/>
            <person name="Kaster A.-K."/>
            <person name="Ovreas L."/>
            <person name="Rohde M."/>
            <person name="Galperin M.Y."/>
            <person name="Jogler C."/>
        </authorList>
    </citation>
    <scope>NUCLEOTIDE SEQUENCE [LARGE SCALE GENOMIC DNA]</scope>
    <source>
        <strain evidence="2 3">V144</strain>
    </source>
</reference>
<dbReference type="InterPro" id="IPR038637">
    <property type="entry name" value="NPCBM_sf"/>
</dbReference>
<dbReference type="SUPFAM" id="SSF49785">
    <property type="entry name" value="Galactose-binding domain-like"/>
    <property type="match status" value="1"/>
</dbReference>
<dbReference type="Pfam" id="PF08305">
    <property type="entry name" value="NPCBM"/>
    <property type="match status" value="1"/>
</dbReference>
<protein>
    <submittedName>
        <fullName evidence="2">NPCBM/NEW2 domain protein</fullName>
    </submittedName>
</protein>
<dbReference type="InterPro" id="IPR013222">
    <property type="entry name" value="Glyco_hyd_98_carb-bd"/>
</dbReference>
<evidence type="ECO:0000259" key="1">
    <source>
        <dbReference type="SMART" id="SM00776"/>
    </source>
</evidence>
<dbReference type="AlphaFoldDB" id="A0A517VV44"/>
<proteinExistence type="predicted"/>
<dbReference type="InterPro" id="IPR008979">
    <property type="entry name" value="Galactose-bd-like_sf"/>
</dbReference>
<evidence type="ECO:0000313" key="3">
    <source>
        <dbReference type="Proteomes" id="UP000318704"/>
    </source>
</evidence>
<sequence>MAAELYPIEGNFVQGKLLQINQNQITLQTTSGKQSFPADETIRVNLGNHSLPRPNEGLIVLANDDRIHAKLLRSEDETILIRLVSYPEVGELKVPLETIQAVYFQWPSMQQGRSQFIKKIARIEKKSDLFYLKNGDFLEGEFLGFNASTFRFESRAGETAIPRRGIRFFCFNPELINFPQPDQLHYQIELSDGTRLTASSLTIVKKMAKIKTLFGAEIQIELNQLNSIVPLDGKVIYLSQLKPTAYEFTPFFSQQWGWNRNRNVLSGPLIVGGKEFAFGIGMHSAAELSYDLDGKYVRFQTEVGIDDATNGAGNVEVAILVDRRIVFQKTIRGSKQQAVVVPRIDLTGAKELVLKVDFGKNADIQDHVNWCRPVLILKK</sequence>
<dbReference type="RefSeq" id="WP_197998873.1">
    <property type="nucleotide sequence ID" value="NZ_CP037920.1"/>
</dbReference>
<accession>A0A517VV44</accession>
<dbReference type="EMBL" id="CP037920">
    <property type="protein sequence ID" value="QDT96884.1"/>
    <property type="molecule type" value="Genomic_DNA"/>
</dbReference>
<dbReference type="Gene3D" id="2.60.120.1060">
    <property type="entry name" value="NPCBM/NEW2 domain"/>
    <property type="match status" value="1"/>
</dbReference>
<feature type="domain" description="Glycosyl hydrolase family 98 putative carbohydrate-binding module" evidence="1">
    <location>
        <begin position="232"/>
        <end position="377"/>
    </location>
</feature>
<gene>
    <name evidence="2" type="ORF">V144x_23530</name>
</gene>
<name>A0A517VV44_9PLAN</name>
<dbReference type="Proteomes" id="UP000318704">
    <property type="component" value="Chromosome"/>
</dbReference>
<dbReference type="KEGG" id="gaw:V144x_23530"/>
<evidence type="ECO:0000313" key="2">
    <source>
        <dbReference type="EMBL" id="QDT96884.1"/>
    </source>
</evidence>